<dbReference type="RefSeq" id="WP_110941375.1">
    <property type="nucleotide sequence ID" value="NZ_FQZV01000028.1"/>
</dbReference>
<dbReference type="UniPathway" id="UPA00138"/>
<evidence type="ECO:0000256" key="7">
    <source>
        <dbReference type="ARBA" id="ARBA00022840"/>
    </source>
</evidence>
<gene>
    <name evidence="10" type="ORF">SAMN02745975_02249</name>
</gene>
<evidence type="ECO:0000313" key="10">
    <source>
        <dbReference type="EMBL" id="SHJ51307.1"/>
    </source>
</evidence>
<dbReference type="SUPFAM" id="SSF53795">
    <property type="entry name" value="PEP carboxykinase-like"/>
    <property type="match status" value="1"/>
</dbReference>
<sequence>MNIRQTILAKKLIVNPSNRQMRTMAADMETTTEFGSPSYISKIKNRSAKFTYIVDNVPLGVAQKPISEEKASMIEKQILTYLEGQEVIQIDRLMGMGSAAIKCRLYITKQWARIAMKWANTLFPPMEGQSAMEADIVSIYVPELNEGNITIFADMKKRVTYITGTDYFGESKKSFLRQAMYMMKEKGGLGLHAGSKVLRIKKGEGQLQDVGFILFGLSGTGKTTLTVHDHHLTGEEGVVIRQDDVVLMHENGYCFGTENGFYIKTEGLEPSQKVLYQAAVSENAVFDNIWVGEQGKVDFCNIDITSNGRGVVLREEIAMTDEEVDLSKADKVIFITRRNDIMPVVAKLTPEQGAAFFMLGESIETSAGDPTKAGQSKREVGTNPFIVGPEGLEGNRLLKILKANPDMECYILNTGSVGAGKDFSGEKITIKISTEIMKQIAKEGITWELDKDWGYLVPKEIEGIDISKYRPQQYYSVEAYQGLVEKLRKERINWLKQFKELDREILEVIAHSVPERAAI</sequence>
<dbReference type="GO" id="GO:0004612">
    <property type="term" value="F:phosphoenolpyruvate carboxykinase (ATP) activity"/>
    <property type="evidence" value="ECO:0007669"/>
    <property type="project" value="UniProtKB-EC"/>
</dbReference>
<keyword evidence="10" id="KW-0808">Transferase</keyword>
<evidence type="ECO:0000256" key="9">
    <source>
        <dbReference type="ARBA" id="ARBA00047371"/>
    </source>
</evidence>
<dbReference type="InterPro" id="IPR008210">
    <property type="entry name" value="PEP_carboxykinase_N"/>
</dbReference>
<dbReference type="EMBL" id="FQZV01000028">
    <property type="protein sequence ID" value="SHJ51307.1"/>
    <property type="molecule type" value="Genomic_DNA"/>
</dbReference>
<dbReference type="AlphaFoldDB" id="A0A1M6JX80"/>
<comment type="similarity">
    <text evidence="2">Belongs to the phosphoenolpyruvate carboxykinase (ATP) family.</text>
</comment>
<dbReference type="Gene3D" id="3.40.449.10">
    <property type="entry name" value="Phosphoenolpyruvate Carboxykinase, domain 1"/>
    <property type="match status" value="1"/>
</dbReference>
<evidence type="ECO:0000256" key="8">
    <source>
        <dbReference type="ARBA" id="ARBA00023239"/>
    </source>
</evidence>
<protein>
    <recommendedName>
        <fullName evidence="3">phosphoenolpyruvate carboxykinase (ATP)</fullName>
        <ecNumber evidence="3">4.1.1.49</ecNumber>
    </recommendedName>
</protein>
<evidence type="ECO:0000313" key="11">
    <source>
        <dbReference type="Proteomes" id="UP000184536"/>
    </source>
</evidence>
<dbReference type="GO" id="GO:0005524">
    <property type="term" value="F:ATP binding"/>
    <property type="evidence" value="ECO:0007669"/>
    <property type="project" value="UniProtKB-KW"/>
</dbReference>
<comment type="catalytic activity">
    <reaction evidence="9">
        <text>oxaloacetate + ATP = phosphoenolpyruvate + ADP + CO2</text>
        <dbReference type="Rhea" id="RHEA:18617"/>
        <dbReference type="ChEBI" id="CHEBI:16452"/>
        <dbReference type="ChEBI" id="CHEBI:16526"/>
        <dbReference type="ChEBI" id="CHEBI:30616"/>
        <dbReference type="ChEBI" id="CHEBI:58702"/>
        <dbReference type="ChEBI" id="CHEBI:456216"/>
        <dbReference type="EC" id="4.1.1.49"/>
    </reaction>
</comment>
<evidence type="ECO:0000256" key="5">
    <source>
        <dbReference type="ARBA" id="ARBA00022741"/>
    </source>
</evidence>
<dbReference type="EC" id="4.1.1.49" evidence="3"/>
<proteinExistence type="inferred from homology"/>
<evidence type="ECO:0000256" key="2">
    <source>
        <dbReference type="ARBA" id="ARBA00006052"/>
    </source>
</evidence>
<dbReference type="GO" id="GO:0006094">
    <property type="term" value="P:gluconeogenesis"/>
    <property type="evidence" value="ECO:0007669"/>
    <property type="project" value="UniProtKB-UniPathway"/>
</dbReference>
<dbReference type="NCBIfam" id="NF006821">
    <property type="entry name" value="PRK09344.1-3"/>
    <property type="match status" value="1"/>
</dbReference>
<keyword evidence="8" id="KW-0456">Lyase</keyword>
<dbReference type="OrthoDB" id="9806325at2"/>
<dbReference type="PANTHER" id="PTHR30031:SF0">
    <property type="entry name" value="PHOSPHOENOLPYRUVATE CARBOXYKINASE (ATP)"/>
    <property type="match status" value="1"/>
</dbReference>
<dbReference type="InterPro" id="IPR013035">
    <property type="entry name" value="PEP_carboxykinase_C"/>
</dbReference>
<keyword evidence="5" id="KW-0547">Nucleotide-binding</keyword>
<keyword evidence="4" id="KW-0312">Gluconeogenesis</keyword>
<evidence type="ECO:0000256" key="4">
    <source>
        <dbReference type="ARBA" id="ARBA00022432"/>
    </source>
</evidence>
<reference evidence="11" key="1">
    <citation type="submission" date="2016-11" db="EMBL/GenBank/DDBJ databases">
        <authorList>
            <person name="Varghese N."/>
            <person name="Submissions S."/>
        </authorList>
    </citation>
    <scope>NUCLEOTIDE SEQUENCE [LARGE SCALE GENOMIC DNA]</scope>
    <source>
        <strain evidence="11">DSM 17957</strain>
    </source>
</reference>
<dbReference type="GO" id="GO:0016301">
    <property type="term" value="F:kinase activity"/>
    <property type="evidence" value="ECO:0007669"/>
    <property type="project" value="UniProtKB-KW"/>
</dbReference>
<comment type="pathway">
    <text evidence="1">Carbohydrate biosynthesis; gluconeogenesis.</text>
</comment>
<keyword evidence="6" id="KW-0210">Decarboxylase</keyword>
<dbReference type="Pfam" id="PF01293">
    <property type="entry name" value="PEPCK_ATP"/>
    <property type="match status" value="1"/>
</dbReference>
<accession>A0A1M6JX80</accession>
<dbReference type="STRING" id="1121919.SAMN02745975_02249"/>
<dbReference type="SUPFAM" id="SSF68923">
    <property type="entry name" value="PEP carboxykinase N-terminal domain"/>
    <property type="match status" value="1"/>
</dbReference>
<evidence type="ECO:0000256" key="6">
    <source>
        <dbReference type="ARBA" id="ARBA00022793"/>
    </source>
</evidence>
<keyword evidence="10" id="KW-0418">Kinase</keyword>
<dbReference type="Proteomes" id="UP000184536">
    <property type="component" value="Unassembled WGS sequence"/>
</dbReference>
<dbReference type="PIRSF" id="PIRSF006294">
    <property type="entry name" value="PEP_crbxkin"/>
    <property type="match status" value="1"/>
</dbReference>
<dbReference type="Gene3D" id="3.90.228.20">
    <property type="match status" value="2"/>
</dbReference>
<dbReference type="PANTHER" id="PTHR30031">
    <property type="entry name" value="PHOSPHOENOLPYRUVATE CARBOXYKINASE ATP"/>
    <property type="match status" value="1"/>
</dbReference>
<name>A0A1M6JX80_9FIRM</name>
<keyword evidence="7" id="KW-0067">ATP-binding</keyword>
<dbReference type="InterPro" id="IPR001272">
    <property type="entry name" value="PEP_carboxykinase_ATP"/>
</dbReference>
<evidence type="ECO:0000256" key="1">
    <source>
        <dbReference type="ARBA" id="ARBA00004742"/>
    </source>
</evidence>
<dbReference type="GO" id="GO:0005829">
    <property type="term" value="C:cytosol"/>
    <property type="evidence" value="ECO:0007669"/>
    <property type="project" value="TreeGrafter"/>
</dbReference>
<keyword evidence="10" id="KW-0670">Pyruvate</keyword>
<evidence type="ECO:0000256" key="3">
    <source>
        <dbReference type="ARBA" id="ARBA00012363"/>
    </source>
</evidence>
<organism evidence="10 11">
    <name type="scientific">Geosporobacter subterraneus DSM 17957</name>
    <dbReference type="NCBI Taxonomy" id="1121919"/>
    <lineage>
        <taxon>Bacteria</taxon>
        <taxon>Bacillati</taxon>
        <taxon>Bacillota</taxon>
        <taxon>Clostridia</taxon>
        <taxon>Peptostreptococcales</taxon>
        <taxon>Thermotaleaceae</taxon>
        <taxon>Geosporobacter</taxon>
    </lineage>
</organism>
<keyword evidence="11" id="KW-1185">Reference proteome</keyword>